<name>Q46N72_CUPPJ</name>
<accession>Q46N72</accession>
<gene>
    <name evidence="1" type="ordered locus">Reut_C6073</name>
</gene>
<dbReference type="HOGENOM" id="CLU_180623_0_0_4"/>
<dbReference type="AlphaFoldDB" id="Q46N72"/>
<dbReference type="KEGG" id="reu:Reut_C6073"/>
<protein>
    <submittedName>
        <fullName evidence="1">Uncharacterized protein</fullName>
    </submittedName>
</protein>
<organism evidence="1">
    <name type="scientific">Cupriavidus pinatubonensis (strain JMP 134 / LMG 1197)</name>
    <name type="common">Cupriavidus necator (strain JMP 134)</name>
    <dbReference type="NCBI Taxonomy" id="264198"/>
    <lineage>
        <taxon>Bacteria</taxon>
        <taxon>Pseudomonadati</taxon>
        <taxon>Pseudomonadota</taxon>
        <taxon>Betaproteobacteria</taxon>
        <taxon>Burkholderiales</taxon>
        <taxon>Burkholderiaceae</taxon>
        <taxon>Cupriavidus</taxon>
    </lineage>
</organism>
<reference evidence="1" key="1">
    <citation type="submission" date="2005-08" db="EMBL/GenBank/DDBJ databases">
        <title>Complete sequence of a megaplasmid of Ralstonia eutropha JMP134.</title>
        <authorList>
            <person name="Copeland A."/>
            <person name="Lucas S."/>
            <person name="Lapidus A."/>
            <person name="Barry K."/>
            <person name="Detter J.C."/>
            <person name="Glavina T."/>
            <person name="Hammon N."/>
            <person name="Israni S."/>
            <person name="Pitluck S."/>
            <person name="Goltsman E."/>
            <person name="Martinez M."/>
            <person name="Vergez L."/>
            <person name="Larimer F."/>
            <person name="Land M."/>
            <person name="Lykidis A."/>
            <person name="Richardson P."/>
        </authorList>
    </citation>
    <scope>NUCLEOTIDE SEQUENCE [LARGE SCALE GENOMIC DNA]</scope>
    <source>
        <strain evidence="1">JMP134</strain>
        <plasmid evidence="1">megaplasmid</plasmid>
    </source>
</reference>
<dbReference type="EMBL" id="CP000092">
    <property type="protein sequence ID" value="AAZ65399.1"/>
    <property type="molecule type" value="Genomic_DNA"/>
</dbReference>
<evidence type="ECO:0000313" key="1">
    <source>
        <dbReference type="EMBL" id="AAZ65399.1"/>
    </source>
</evidence>
<proteinExistence type="predicted"/>
<geneLocation type="plasmid" evidence="1">
    <name>megaplasmid</name>
</geneLocation>
<sequence>MDRSASIIDARLVRLNLRRKPHGATMDPDDVIRDFERLALDDTTELEVDDAIAGLAVLLADPAIAGKERALLTQVGATLYRLGLNERVVAALKKRGDSPQ</sequence>
<keyword evidence="1" id="KW-0614">Plasmid</keyword>